<proteinExistence type="predicted"/>
<evidence type="ECO:0000256" key="2">
    <source>
        <dbReference type="SAM" id="Phobius"/>
    </source>
</evidence>
<accession>A0A820UD52</accession>
<organism evidence="4 5">
    <name type="scientific">Rotaria socialis</name>
    <dbReference type="NCBI Taxonomy" id="392032"/>
    <lineage>
        <taxon>Eukaryota</taxon>
        <taxon>Metazoa</taxon>
        <taxon>Spiralia</taxon>
        <taxon>Gnathifera</taxon>
        <taxon>Rotifera</taxon>
        <taxon>Eurotatoria</taxon>
        <taxon>Bdelloidea</taxon>
        <taxon>Philodinida</taxon>
        <taxon>Philodinidae</taxon>
        <taxon>Rotaria</taxon>
    </lineage>
</organism>
<feature type="transmembrane region" description="Helical" evidence="2">
    <location>
        <begin position="515"/>
        <end position="538"/>
    </location>
</feature>
<comment type="caution">
    <text evidence="4">The sequence shown here is derived from an EMBL/GenBank/DDBJ whole genome shotgun (WGS) entry which is preliminary data.</text>
</comment>
<reference evidence="4" key="1">
    <citation type="submission" date="2021-02" db="EMBL/GenBank/DDBJ databases">
        <authorList>
            <person name="Nowell W R."/>
        </authorList>
    </citation>
    <scope>NUCLEOTIDE SEQUENCE</scope>
</reference>
<dbReference type="EMBL" id="CAJOBP010006021">
    <property type="protein sequence ID" value="CAF4483266.1"/>
    <property type="molecule type" value="Genomic_DNA"/>
</dbReference>
<keyword evidence="5" id="KW-1185">Reference proteome</keyword>
<dbReference type="AlphaFoldDB" id="A0A820UD52"/>
<feature type="compositionally biased region" description="Polar residues" evidence="1">
    <location>
        <begin position="564"/>
        <end position="575"/>
    </location>
</feature>
<keyword evidence="2" id="KW-1133">Transmembrane helix</keyword>
<evidence type="ECO:0000256" key="1">
    <source>
        <dbReference type="SAM" id="MobiDB-lite"/>
    </source>
</evidence>
<dbReference type="OrthoDB" id="10063988at2759"/>
<sequence>MITRRVKNSTSNPLAVETLQRHAWNYSWWPCTTGQITAGSYMIGSESIICPSGGSSNISTIGTVVVPCTGFNQIESYVSGEGRFTFRVPSSSLFRAAFNSSAWFSLVTDGGAWSVATEINTYIRPRGRYNQAHIVTMLPIIRLHRFPTYNIKINVADNDFDRYTCIWLNTSQECAGVCRYALALPVTTFLNEASCVLRFRPVTIGYYALALTVLDFENDTSTPPLSHVPIQFTLNVWDSKITCSLPPLYIGDVPADQCIFLVSGQLITMVLRIQIQCPNATLTSIIGLYPAGFTQSAAYTDPYNRTTNAFNVYYTGNLNKVGQNLFCFAGVDSIDNQGDATCLCLSVQIAQDSLNSLYVSNATRFPMGTTFVRPNTDAYVRFQINSTGKDFVTYNIAKQTANVIYQSDRFVILSSVVFIPGEYDYISLDPGVFLPISTCLRDSMGIVDSQFWTFNTPSEANKTVTTMTSANRTVPTLQTIITQTTQTTQTKTTTVITTTTSVSTTTNQLKATSSFPISGIVGIIIGYMILIVLIIYIVKWIRHMPTRQLVNTDLSSDAPKKSIPRSSTATINNNSYTHSRNSPIFDLCST</sequence>
<keyword evidence="2" id="KW-0472">Membrane</keyword>
<keyword evidence="2" id="KW-0812">Transmembrane</keyword>
<feature type="region of interest" description="Disordered" evidence="1">
    <location>
        <begin position="554"/>
        <end position="575"/>
    </location>
</feature>
<evidence type="ECO:0000313" key="5">
    <source>
        <dbReference type="Proteomes" id="UP000663873"/>
    </source>
</evidence>
<gene>
    <name evidence="3" type="ORF">TIS948_LOCUS26262</name>
    <name evidence="4" type="ORF">UJA718_LOCUS25097</name>
</gene>
<evidence type="ECO:0000313" key="4">
    <source>
        <dbReference type="EMBL" id="CAF4483266.1"/>
    </source>
</evidence>
<dbReference type="Proteomes" id="UP000663873">
    <property type="component" value="Unassembled WGS sequence"/>
</dbReference>
<protein>
    <submittedName>
        <fullName evidence="4">Uncharacterized protein</fullName>
    </submittedName>
</protein>
<dbReference type="EMBL" id="CAJNXB010004624">
    <property type="protein sequence ID" value="CAF3384591.1"/>
    <property type="molecule type" value="Genomic_DNA"/>
</dbReference>
<dbReference type="Proteomes" id="UP000663825">
    <property type="component" value="Unassembled WGS sequence"/>
</dbReference>
<name>A0A820UD52_9BILA</name>
<evidence type="ECO:0000313" key="3">
    <source>
        <dbReference type="EMBL" id="CAF3384591.1"/>
    </source>
</evidence>